<evidence type="ECO:0000256" key="1">
    <source>
        <dbReference type="SAM" id="SignalP"/>
    </source>
</evidence>
<keyword evidence="1" id="KW-0732">Signal</keyword>
<dbReference type="RefSeq" id="WP_258433852.1">
    <property type="nucleotide sequence ID" value="NZ_JANSGW010000017.1"/>
</dbReference>
<dbReference type="Pfam" id="PF03318">
    <property type="entry name" value="ETX_MTX2"/>
    <property type="match status" value="1"/>
</dbReference>
<dbReference type="AlphaFoldDB" id="A0AAP3DGG7"/>
<evidence type="ECO:0000313" key="2">
    <source>
        <dbReference type="EMBL" id="MCZ0808014.1"/>
    </source>
</evidence>
<dbReference type="Proteomes" id="UP001077662">
    <property type="component" value="Unassembled WGS sequence"/>
</dbReference>
<comment type="caution">
    <text evidence="2">The sequence shown here is derived from an EMBL/GenBank/DDBJ whole genome shotgun (WGS) entry which is preliminary data.</text>
</comment>
<reference evidence="2" key="1">
    <citation type="submission" date="2022-09" db="EMBL/GenBank/DDBJ databases">
        <title>Genome analysis and characterization of larvicidal activity of Brevibacillus strains.</title>
        <authorList>
            <person name="Patrusheva E.V."/>
            <person name="Izotova A.O."/>
            <person name="Toshchakov S.V."/>
            <person name="Sineoky S.P."/>
        </authorList>
    </citation>
    <scope>NUCLEOTIDE SEQUENCE</scope>
    <source>
        <strain evidence="2">VKPM_B-13247</strain>
    </source>
</reference>
<protein>
    <submittedName>
        <fullName evidence="2">ETX/MTX2 family pore-forming toxin</fullName>
    </submittedName>
</protein>
<dbReference type="CDD" id="cd20223">
    <property type="entry name" value="PFM_epsilon-toxin-like"/>
    <property type="match status" value="1"/>
</dbReference>
<dbReference type="Gene3D" id="2.170.15.10">
    <property type="entry name" value="Proaerolysin, chain A, domain 3"/>
    <property type="match status" value="1"/>
</dbReference>
<feature type="chain" id="PRO_5042877041" evidence="1">
    <location>
        <begin position="30"/>
        <end position="362"/>
    </location>
</feature>
<name>A0AAP3DGG7_BRELA</name>
<accession>A0AAP3DGG7</accession>
<organism evidence="2 3">
    <name type="scientific">Brevibacillus laterosporus</name>
    <name type="common">Bacillus laterosporus</name>
    <dbReference type="NCBI Taxonomy" id="1465"/>
    <lineage>
        <taxon>Bacteria</taxon>
        <taxon>Bacillati</taxon>
        <taxon>Bacillota</taxon>
        <taxon>Bacilli</taxon>
        <taxon>Bacillales</taxon>
        <taxon>Paenibacillaceae</taxon>
        <taxon>Brevibacillus</taxon>
    </lineage>
</organism>
<feature type="signal peptide" evidence="1">
    <location>
        <begin position="1"/>
        <end position="29"/>
    </location>
</feature>
<dbReference type="EMBL" id="JAPTNE010000017">
    <property type="protein sequence ID" value="MCZ0808014.1"/>
    <property type="molecule type" value="Genomic_DNA"/>
</dbReference>
<evidence type="ECO:0000313" key="3">
    <source>
        <dbReference type="Proteomes" id="UP001077662"/>
    </source>
</evidence>
<proteinExistence type="predicted"/>
<dbReference type="SUPFAM" id="SSF56973">
    <property type="entry name" value="Aerolisin/ETX pore-forming domain"/>
    <property type="match status" value="1"/>
</dbReference>
<sequence length="362" mass="40077">MKKKLIASTAVLTLAVTGLEAVIPVNALASDHVKNYVLQEHIESKVFDLESLLLKHTKNDISLSALSTSTGTVLNLDTLKADVVFGEQEVIADSLKKKTNFKTANVFINEDPEPQAFPTREISENVSDTHSKMITQGFKAGASVKAGFDLGFTKGDVTLNTEYNKSDQEGNTTVKSKTIKYPSQTITAPAKSVVVLEYSLEENKAKAYTDVNAVLAGDYEKKYFFIPAHRYIPDPLGIGILTDLIETGDIKPEKEKTQRFNLYDELANNDLLKDDAPVTLDEKNKKVILNGKILTDSSVYSDRFIIKKKTYSLEEYEQLQKNGKSGRSKRDVSSLDASKKDFSALTPIDEETYTVEGIVTEK</sequence>
<dbReference type="InterPro" id="IPR004991">
    <property type="entry name" value="Aerolysin-like"/>
</dbReference>
<gene>
    <name evidence="2" type="ORF">O0554_14025</name>
</gene>